<dbReference type="InterPro" id="IPR023393">
    <property type="entry name" value="START-like_dom_sf"/>
</dbReference>
<proteinExistence type="inferred from homology"/>
<comment type="caution">
    <text evidence="3">The sequence shown here is derived from an EMBL/GenBank/DDBJ whole genome shotgun (WGS) entry which is preliminary data.</text>
</comment>
<dbReference type="OrthoDB" id="4549061at2"/>
<protein>
    <submittedName>
        <fullName evidence="3">SRPBCC domain-containing protein</fullName>
    </submittedName>
</protein>
<gene>
    <name evidence="3" type="ORF">EYB31_02615</name>
</gene>
<evidence type="ECO:0000313" key="4">
    <source>
        <dbReference type="Proteomes" id="UP000293142"/>
    </source>
</evidence>
<evidence type="ECO:0000256" key="1">
    <source>
        <dbReference type="ARBA" id="ARBA00006817"/>
    </source>
</evidence>
<keyword evidence="4" id="KW-1185">Reference proteome</keyword>
<feature type="domain" description="Activator of Hsp90 ATPase homologue 1/2-like C-terminal" evidence="2">
    <location>
        <begin position="88"/>
        <end position="195"/>
    </location>
</feature>
<dbReference type="InterPro" id="IPR013538">
    <property type="entry name" value="ASHA1/2-like_C"/>
</dbReference>
<name>A0A4Q9DVE4_9BACL</name>
<dbReference type="EMBL" id="SIRE01000003">
    <property type="protein sequence ID" value="TBL81007.1"/>
    <property type="molecule type" value="Genomic_DNA"/>
</dbReference>
<organism evidence="3 4">
    <name type="scientific">Paenibacillus thalictri</name>
    <dbReference type="NCBI Taxonomy" id="2527873"/>
    <lineage>
        <taxon>Bacteria</taxon>
        <taxon>Bacillati</taxon>
        <taxon>Bacillota</taxon>
        <taxon>Bacilli</taxon>
        <taxon>Bacillales</taxon>
        <taxon>Paenibacillaceae</taxon>
        <taxon>Paenibacillus</taxon>
    </lineage>
</organism>
<evidence type="ECO:0000313" key="3">
    <source>
        <dbReference type="EMBL" id="TBL81007.1"/>
    </source>
</evidence>
<reference evidence="3 4" key="1">
    <citation type="submission" date="2019-02" db="EMBL/GenBank/DDBJ databases">
        <title>Paenibacillus sp. nov., isolated from surface-sterilized tissue of Thalictrum simplex L.</title>
        <authorList>
            <person name="Tuo L."/>
        </authorList>
    </citation>
    <scope>NUCLEOTIDE SEQUENCE [LARGE SCALE GENOMIC DNA]</scope>
    <source>
        <strain evidence="3 4">N2SHLJ1</strain>
    </source>
</reference>
<comment type="similarity">
    <text evidence="1">Belongs to the AHA1 family.</text>
</comment>
<dbReference type="Pfam" id="PF08327">
    <property type="entry name" value="AHSA1"/>
    <property type="match status" value="1"/>
</dbReference>
<sequence length="204" mass="23658">MVSTIFRQELKKATGVTWEKWIAKLQDSVNPTWSHEQIKNHICDTYGATEEWGEWLAVIYGQLLGRLPSGITKDAGVQIGVRKTVALTKEQAWNWLVSPQGLRWWIGNVASFQAQKGFEFTSAEGVTGTLSVVEPYHKLRMTWQRKEWEKPSRLQMYVLSTQTGKTTIAIHQEMLEDVYMREMMRRHWDEMLNHIIDHVVAGNK</sequence>
<dbReference type="SUPFAM" id="SSF55961">
    <property type="entry name" value="Bet v1-like"/>
    <property type="match status" value="1"/>
</dbReference>
<dbReference type="Proteomes" id="UP000293142">
    <property type="component" value="Unassembled WGS sequence"/>
</dbReference>
<dbReference type="Gene3D" id="3.30.530.20">
    <property type="match status" value="1"/>
</dbReference>
<dbReference type="RefSeq" id="WP_131011721.1">
    <property type="nucleotide sequence ID" value="NZ_SIRE01000003.1"/>
</dbReference>
<accession>A0A4Q9DVE4</accession>
<dbReference type="AlphaFoldDB" id="A0A4Q9DVE4"/>
<evidence type="ECO:0000259" key="2">
    <source>
        <dbReference type="Pfam" id="PF08327"/>
    </source>
</evidence>